<dbReference type="Pfam" id="PF00532">
    <property type="entry name" value="Peripla_BP_1"/>
    <property type="match status" value="1"/>
</dbReference>
<dbReference type="SMART" id="SM00354">
    <property type="entry name" value="HTH_LACI"/>
    <property type="match status" value="1"/>
</dbReference>
<keyword evidence="1" id="KW-0805">Transcription regulation</keyword>
<proteinExistence type="predicted"/>
<evidence type="ECO:0000256" key="2">
    <source>
        <dbReference type="ARBA" id="ARBA00023125"/>
    </source>
</evidence>
<evidence type="ECO:0000259" key="4">
    <source>
        <dbReference type="PROSITE" id="PS50932"/>
    </source>
</evidence>
<name>A0AAJ1R7J1_9LACO</name>
<evidence type="ECO:0000313" key="6">
    <source>
        <dbReference type="EMBL" id="QAS70160.1"/>
    </source>
</evidence>
<dbReference type="Gene3D" id="1.10.260.40">
    <property type="entry name" value="lambda repressor-like DNA-binding domains"/>
    <property type="match status" value="1"/>
</dbReference>
<dbReference type="Pfam" id="PF00356">
    <property type="entry name" value="LacI"/>
    <property type="match status" value="1"/>
</dbReference>
<keyword evidence="2" id="KW-0238">DNA-binding</keyword>
<dbReference type="EMBL" id="SDWY01000001">
    <property type="protein sequence ID" value="MDN6899463.1"/>
    <property type="molecule type" value="Genomic_DNA"/>
</dbReference>
<gene>
    <name evidence="6" type="ORF">DLJ48_06305</name>
    <name evidence="5" type="ORF">EVC35_00365</name>
</gene>
<reference evidence="6" key="3">
    <citation type="submission" date="2020-01" db="EMBL/GenBank/DDBJ databases">
        <authorList>
            <person name="Cousin F.J."/>
            <person name="Le Guellec R."/>
            <person name="Cretenet M."/>
        </authorList>
    </citation>
    <scope>NUCLEOTIDE SEQUENCE</scope>
    <source>
        <strain evidence="6">UCMA 15228</strain>
    </source>
</reference>
<dbReference type="Gene3D" id="3.40.50.2300">
    <property type="match status" value="2"/>
</dbReference>
<organism evidence="5 8">
    <name type="scientific">Oenococcus sicerae</name>
    <dbReference type="NCBI Taxonomy" id="2203724"/>
    <lineage>
        <taxon>Bacteria</taxon>
        <taxon>Bacillati</taxon>
        <taxon>Bacillota</taxon>
        <taxon>Bacilli</taxon>
        <taxon>Lactobacillales</taxon>
        <taxon>Lactobacillaceae</taxon>
        <taxon>Oenococcus</taxon>
    </lineage>
</organism>
<reference evidence="5" key="2">
    <citation type="submission" date="2019-01" db="EMBL/GenBank/DDBJ databases">
        <title>Oenococcus sicerae UCMA17102.</title>
        <authorList>
            <person name="Cousin F.J."/>
            <person name="Le Guellec R."/>
            <person name="Cretenet M."/>
        </authorList>
    </citation>
    <scope>NUCLEOTIDE SEQUENCE</scope>
    <source>
        <strain evidence="5">UCMA17102</strain>
    </source>
</reference>
<accession>A0AAJ1R7J1</accession>
<dbReference type="InterPro" id="IPR001761">
    <property type="entry name" value="Peripla_BP/Lac1_sug-bd_dom"/>
</dbReference>
<dbReference type="PANTHER" id="PTHR30146">
    <property type="entry name" value="LACI-RELATED TRANSCRIPTIONAL REPRESSOR"/>
    <property type="match status" value="1"/>
</dbReference>
<dbReference type="RefSeq" id="WP_128686629.1">
    <property type="nucleotide sequence ID" value="NZ_CP029684.2"/>
</dbReference>
<keyword evidence="3" id="KW-0804">Transcription</keyword>
<dbReference type="Proteomes" id="UP001167919">
    <property type="component" value="Unassembled WGS sequence"/>
</dbReference>
<evidence type="ECO:0000313" key="7">
    <source>
        <dbReference type="Proteomes" id="UP000286907"/>
    </source>
</evidence>
<dbReference type="EMBL" id="CP029684">
    <property type="protein sequence ID" value="QAS70160.1"/>
    <property type="molecule type" value="Genomic_DNA"/>
</dbReference>
<dbReference type="GO" id="GO:0003700">
    <property type="term" value="F:DNA-binding transcription factor activity"/>
    <property type="evidence" value="ECO:0007669"/>
    <property type="project" value="TreeGrafter"/>
</dbReference>
<dbReference type="PANTHER" id="PTHR30146:SF109">
    <property type="entry name" value="HTH-TYPE TRANSCRIPTIONAL REGULATOR GALS"/>
    <property type="match status" value="1"/>
</dbReference>
<dbReference type="InterPro" id="IPR010982">
    <property type="entry name" value="Lambda_DNA-bd_dom_sf"/>
</dbReference>
<dbReference type="CDD" id="cd01392">
    <property type="entry name" value="HTH_LacI"/>
    <property type="match status" value="1"/>
</dbReference>
<reference evidence="6 7" key="1">
    <citation type="journal article" date="2019" name="Syst. Appl. Microbiol.">
        <title>Oenococcus sicerae sp. nov., isolated from French cider.</title>
        <authorList>
            <person name="Cousin F.J."/>
            <person name="Le Guellec R."/>
            <person name="Chagnot C."/>
            <person name="Goux D."/>
            <person name="Dalmasso M."/>
            <person name="Laplace J.M."/>
            <person name="Cretenet M."/>
        </authorList>
    </citation>
    <scope>NUCLEOTIDE SEQUENCE [LARGE SCALE GENOMIC DNA]</scope>
    <source>
        <strain evidence="6 7">UCMA 15228</strain>
    </source>
</reference>
<evidence type="ECO:0000256" key="1">
    <source>
        <dbReference type="ARBA" id="ARBA00023015"/>
    </source>
</evidence>
<evidence type="ECO:0000313" key="8">
    <source>
        <dbReference type="Proteomes" id="UP001167919"/>
    </source>
</evidence>
<protein>
    <submittedName>
        <fullName evidence="5">LacI family transcriptional regulator</fullName>
    </submittedName>
</protein>
<evidence type="ECO:0000256" key="3">
    <source>
        <dbReference type="ARBA" id="ARBA00023163"/>
    </source>
</evidence>
<dbReference type="GO" id="GO:0000976">
    <property type="term" value="F:transcription cis-regulatory region binding"/>
    <property type="evidence" value="ECO:0007669"/>
    <property type="project" value="TreeGrafter"/>
</dbReference>
<dbReference type="InterPro" id="IPR000843">
    <property type="entry name" value="HTH_LacI"/>
</dbReference>
<dbReference type="SUPFAM" id="SSF47413">
    <property type="entry name" value="lambda repressor-like DNA-binding domains"/>
    <property type="match status" value="1"/>
</dbReference>
<dbReference type="SUPFAM" id="SSF53822">
    <property type="entry name" value="Periplasmic binding protein-like I"/>
    <property type="match status" value="1"/>
</dbReference>
<feature type="domain" description="HTH lacI-type" evidence="4">
    <location>
        <begin position="3"/>
        <end position="58"/>
    </location>
</feature>
<dbReference type="Proteomes" id="UP000286907">
    <property type="component" value="Chromosome"/>
</dbReference>
<dbReference type="PROSITE" id="PS50932">
    <property type="entry name" value="HTH_LACI_2"/>
    <property type="match status" value="1"/>
</dbReference>
<sequence length="332" mass="36582">MAATIKDIAKLAHVSIATVSRILSDRTESHTEETIARVRKAAKELAYQKNTAAIELVTKKSNVVAVIVSATPTNFSNQIIDGIQKKAAKHHLAVIILYAGENNTELQRKALQTVAERSVMGILLLAINLSPANLKFLTKSTIPFVFLALSFQDKTIPFIASDDFQIAYQATNFLISKGHRKIGLAAADFHISYTGYRRLAGYQKAMQEHQLQLVPDWVQDGNYSYQSGRRAIQAYMKNTQVTAVIANSDLAAMGVANQALDFGLSIPNDLSIISIDGTDFCTMFRPQLTSMTQSFYEMGSQGIDCLLNRKLSTAAQRFTAVSIQERESVKNI</sequence>
<dbReference type="AlphaFoldDB" id="A0AAJ1R7J1"/>
<dbReference type="PROSITE" id="PS00356">
    <property type="entry name" value="HTH_LACI_1"/>
    <property type="match status" value="1"/>
</dbReference>
<dbReference type="InterPro" id="IPR028082">
    <property type="entry name" value="Peripla_BP_I"/>
</dbReference>
<evidence type="ECO:0000313" key="5">
    <source>
        <dbReference type="EMBL" id="MDN6899463.1"/>
    </source>
</evidence>
<keyword evidence="7" id="KW-1185">Reference proteome</keyword>